<dbReference type="EMBL" id="CAJPDS010000009">
    <property type="protein sequence ID" value="CAF9910686.1"/>
    <property type="molecule type" value="Genomic_DNA"/>
</dbReference>
<comment type="similarity">
    <text evidence="1">Belongs to the prefoldin subunit alpha family.</text>
</comment>
<dbReference type="Gene3D" id="1.10.287.370">
    <property type="match status" value="1"/>
</dbReference>
<dbReference type="InterPro" id="IPR011599">
    <property type="entry name" value="PFD_alpha_archaea"/>
</dbReference>
<dbReference type="PANTHER" id="PTHR12674:SF2">
    <property type="entry name" value="PREFOLDIN SUBUNIT 5"/>
    <property type="match status" value="1"/>
</dbReference>
<dbReference type="FunFam" id="1.10.287.370:FF:000004">
    <property type="entry name" value="Probable prefoldin subunit 5"/>
    <property type="match status" value="1"/>
</dbReference>
<gene>
    <name evidence="3" type="primary">GIM5</name>
    <name evidence="3" type="ORF">HETSPECPRED_010147</name>
</gene>
<sequence>MASNPSAQPQTIDLATLPTAQLTNLKNQLTQDLQHLTTSFQQLRAAQTKFRDCINSVRAGVEKCEEGKEILVPLTPSLYVPGKLASTETVLVDIGTGFYVEKTPAAARTFYSSKVDELGKTLGDLEGIVQQKNGNLRVVEDVLRQKVISENKAGSNDEKGPVGAAAG</sequence>
<dbReference type="GO" id="GO:0006457">
    <property type="term" value="P:protein folding"/>
    <property type="evidence" value="ECO:0007669"/>
    <property type="project" value="InterPro"/>
</dbReference>
<evidence type="ECO:0000256" key="1">
    <source>
        <dbReference type="ARBA" id="ARBA00010048"/>
    </source>
</evidence>
<keyword evidence="2" id="KW-0143">Chaperone</keyword>
<dbReference type="SUPFAM" id="SSF46579">
    <property type="entry name" value="Prefoldin"/>
    <property type="match status" value="1"/>
</dbReference>
<dbReference type="PANTHER" id="PTHR12674">
    <property type="entry name" value="PREFOLDIN SUBUNIT 5"/>
    <property type="match status" value="1"/>
</dbReference>
<keyword evidence="4" id="KW-1185">Reference proteome</keyword>
<dbReference type="CDD" id="cd23157">
    <property type="entry name" value="Prefoldin_5"/>
    <property type="match status" value="1"/>
</dbReference>
<evidence type="ECO:0000313" key="4">
    <source>
        <dbReference type="Proteomes" id="UP000664521"/>
    </source>
</evidence>
<dbReference type="GO" id="GO:1990113">
    <property type="term" value="P:RNA polymerase I assembly"/>
    <property type="evidence" value="ECO:0007669"/>
    <property type="project" value="TreeGrafter"/>
</dbReference>
<dbReference type="GO" id="GO:0016272">
    <property type="term" value="C:prefoldin complex"/>
    <property type="evidence" value="ECO:0007669"/>
    <property type="project" value="InterPro"/>
</dbReference>
<dbReference type="NCBIfam" id="TIGR00293">
    <property type="entry name" value="prefoldin subunit alpha"/>
    <property type="match status" value="1"/>
</dbReference>
<protein>
    <submittedName>
        <fullName evidence="3">Subunit of tubulin prefoldin</fullName>
    </submittedName>
</protein>
<dbReference type="GO" id="GO:1990114">
    <property type="term" value="P:RNA polymerase II core complex assembly"/>
    <property type="evidence" value="ECO:0007669"/>
    <property type="project" value="TreeGrafter"/>
</dbReference>
<accession>A0A8H3EXL8</accession>
<dbReference type="Proteomes" id="UP000664521">
    <property type="component" value="Unassembled WGS sequence"/>
</dbReference>
<dbReference type="InterPro" id="IPR009053">
    <property type="entry name" value="Prefoldin"/>
</dbReference>
<organism evidence="3 4">
    <name type="scientific">Heterodermia speciosa</name>
    <dbReference type="NCBI Taxonomy" id="116794"/>
    <lineage>
        <taxon>Eukaryota</taxon>
        <taxon>Fungi</taxon>
        <taxon>Dikarya</taxon>
        <taxon>Ascomycota</taxon>
        <taxon>Pezizomycotina</taxon>
        <taxon>Lecanoromycetes</taxon>
        <taxon>OSLEUM clade</taxon>
        <taxon>Lecanoromycetidae</taxon>
        <taxon>Caliciales</taxon>
        <taxon>Physciaceae</taxon>
        <taxon>Heterodermia</taxon>
    </lineage>
</organism>
<dbReference type="GO" id="GO:1990115">
    <property type="term" value="P:RNA polymerase III assembly"/>
    <property type="evidence" value="ECO:0007669"/>
    <property type="project" value="TreeGrafter"/>
</dbReference>
<dbReference type="GO" id="GO:0051082">
    <property type="term" value="F:unfolded protein binding"/>
    <property type="evidence" value="ECO:0007669"/>
    <property type="project" value="InterPro"/>
</dbReference>
<name>A0A8H3EXL8_9LECA</name>
<dbReference type="InterPro" id="IPR004127">
    <property type="entry name" value="Prefoldin_subunit_alpha"/>
</dbReference>
<dbReference type="OrthoDB" id="10267474at2759"/>
<evidence type="ECO:0000256" key="2">
    <source>
        <dbReference type="ARBA" id="ARBA00023186"/>
    </source>
</evidence>
<dbReference type="AlphaFoldDB" id="A0A8H3EXL8"/>
<evidence type="ECO:0000313" key="3">
    <source>
        <dbReference type="EMBL" id="CAF9910686.1"/>
    </source>
</evidence>
<proteinExistence type="inferred from homology"/>
<reference evidence="3" key="1">
    <citation type="submission" date="2021-03" db="EMBL/GenBank/DDBJ databases">
        <authorList>
            <person name="Tagirdzhanova G."/>
        </authorList>
    </citation>
    <scope>NUCLEOTIDE SEQUENCE</scope>
</reference>
<dbReference type="Pfam" id="PF02996">
    <property type="entry name" value="Prefoldin"/>
    <property type="match status" value="1"/>
</dbReference>
<comment type="caution">
    <text evidence="3">The sequence shown here is derived from an EMBL/GenBank/DDBJ whole genome shotgun (WGS) entry which is preliminary data.</text>
</comment>
<dbReference type="GO" id="GO:0005737">
    <property type="term" value="C:cytoplasm"/>
    <property type="evidence" value="ECO:0007669"/>
    <property type="project" value="TreeGrafter"/>
</dbReference>